<dbReference type="Pfam" id="PF10109">
    <property type="entry name" value="Phage_TAC_7"/>
    <property type="match status" value="1"/>
</dbReference>
<keyword evidence="2" id="KW-1185">Reference proteome</keyword>
<comment type="caution">
    <text evidence="1">The sequence shown here is derived from an EMBL/GenBank/DDBJ whole genome shotgun (WGS) entry which is preliminary data.</text>
</comment>
<organism evidence="1 2">
    <name type="scientific">Bradyrhizobium macuxiense</name>
    <dbReference type="NCBI Taxonomy" id="1755647"/>
    <lineage>
        <taxon>Bacteria</taxon>
        <taxon>Pseudomonadati</taxon>
        <taxon>Pseudomonadota</taxon>
        <taxon>Alphaproteobacteria</taxon>
        <taxon>Hyphomicrobiales</taxon>
        <taxon>Nitrobacteraceae</taxon>
        <taxon>Bradyrhizobium</taxon>
    </lineage>
</organism>
<dbReference type="OrthoDB" id="7364471at2"/>
<protein>
    <recommendedName>
        <fullName evidence="3">Tail assembly chaperone E/41/14-like protein</fullName>
    </recommendedName>
</protein>
<gene>
    <name evidence="1" type="ORF">AS156_31470</name>
</gene>
<sequence length="104" mass="11533">MSEDTKTEVRSDIEFPLRTSITAYGEEVRVLKIRKPMGADLVAIGNPVKFSPFTSPPTVEHDFTKIVEMVARLANVPSSSLTKLDPEDLITLAWTITPFFVPAL</sequence>
<dbReference type="AlphaFoldDB" id="A0A109K258"/>
<dbReference type="RefSeq" id="WP_066501873.1">
    <property type="nucleotide sequence ID" value="NZ_LNCU01000031.1"/>
</dbReference>
<name>A0A109K258_9BRAD</name>
<dbReference type="Proteomes" id="UP000057737">
    <property type="component" value="Unassembled WGS sequence"/>
</dbReference>
<evidence type="ECO:0000313" key="2">
    <source>
        <dbReference type="Proteomes" id="UP000057737"/>
    </source>
</evidence>
<accession>A0A109K258</accession>
<evidence type="ECO:0000313" key="1">
    <source>
        <dbReference type="EMBL" id="KWV59340.1"/>
    </source>
</evidence>
<dbReference type="InterPro" id="IPR019289">
    <property type="entry name" value="Phage_tail_E/E"/>
</dbReference>
<dbReference type="EMBL" id="LNCU01000031">
    <property type="protein sequence ID" value="KWV59340.1"/>
    <property type="molecule type" value="Genomic_DNA"/>
</dbReference>
<reference evidence="1 2" key="1">
    <citation type="submission" date="2015-11" db="EMBL/GenBank/DDBJ databases">
        <title>Draft Genome Sequence of the Strain BR 10303 (Bradyrhizobium sp.) isolated from nodules of Centrolobium paraense.</title>
        <authorList>
            <person name="Zelli J.E."/>
            <person name="Simoes-Araujo J.L."/>
            <person name="Barauna A.C."/>
            <person name="Silva K."/>
        </authorList>
    </citation>
    <scope>NUCLEOTIDE SEQUENCE [LARGE SCALE GENOMIC DNA]</scope>
    <source>
        <strain evidence="1 2">BR 10303</strain>
    </source>
</reference>
<proteinExistence type="predicted"/>
<evidence type="ECO:0008006" key="3">
    <source>
        <dbReference type="Google" id="ProtNLM"/>
    </source>
</evidence>